<dbReference type="Gene3D" id="3.30.70.120">
    <property type="match status" value="1"/>
</dbReference>
<dbReference type="GO" id="GO:0005507">
    <property type="term" value="F:copper ion binding"/>
    <property type="evidence" value="ECO:0007669"/>
    <property type="project" value="TreeGrafter"/>
</dbReference>
<accession>A0A2N3KJJ3</accession>
<dbReference type="InterPro" id="IPR011322">
    <property type="entry name" value="N-reg_PII-like_a/b"/>
</dbReference>
<name>A0A2N3KJJ3_9PROT</name>
<proteinExistence type="inferred from homology"/>
<protein>
    <submittedName>
        <fullName evidence="2">Cation tolerance protein CutA</fullName>
    </submittedName>
</protein>
<sequence length="114" mass="12579">MTEGKIQAADIEMVIAYITVPDLECAHKIAHSAVRARLAACANIVPAMISVYEWNGEIEESSETILLLKTQKDIFAQLQAHVLAVHPYDTPCILEMPLGRINDGYASWLRSQVG</sequence>
<dbReference type="InterPro" id="IPR004323">
    <property type="entry name" value="Ion_tolerance_CutA"/>
</dbReference>
<comment type="similarity">
    <text evidence="1">Belongs to the CutA family.</text>
</comment>
<dbReference type="RefSeq" id="WP_101269920.1">
    <property type="nucleotide sequence ID" value="NZ_NWTK01000015.1"/>
</dbReference>
<evidence type="ECO:0000313" key="3">
    <source>
        <dbReference type="Proteomes" id="UP000233597"/>
    </source>
</evidence>
<dbReference type="SUPFAM" id="SSF54913">
    <property type="entry name" value="GlnB-like"/>
    <property type="match status" value="1"/>
</dbReference>
<evidence type="ECO:0000256" key="1">
    <source>
        <dbReference type="ARBA" id="ARBA00010169"/>
    </source>
</evidence>
<dbReference type="PANTHER" id="PTHR23419">
    <property type="entry name" value="DIVALENT CATION TOLERANCE CUTA-RELATED"/>
    <property type="match status" value="1"/>
</dbReference>
<organism evidence="2 3">
    <name type="scientific">Thalassospira marina</name>
    <dbReference type="NCBI Taxonomy" id="2048283"/>
    <lineage>
        <taxon>Bacteria</taxon>
        <taxon>Pseudomonadati</taxon>
        <taxon>Pseudomonadota</taxon>
        <taxon>Alphaproteobacteria</taxon>
        <taxon>Rhodospirillales</taxon>
        <taxon>Thalassospiraceae</taxon>
        <taxon>Thalassospira</taxon>
    </lineage>
</organism>
<dbReference type="GO" id="GO:0010038">
    <property type="term" value="P:response to metal ion"/>
    <property type="evidence" value="ECO:0007669"/>
    <property type="project" value="InterPro"/>
</dbReference>
<evidence type="ECO:0000313" key="2">
    <source>
        <dbReference type="EMBL" id="PKR50711.1"/>
    </source>
</evidence>
<dbReference type="AlphaFoldDB" id="A0A2N3KJJ3"/>
<dbReference type="Pfam" id="PF03091">
    <property type="entry name" value="CutA1"/>
    <property type="match status" value="1"/>
</dbReference>
<dbReference type="Proteomes" id="UP000233597">
    <property type="component" value="Unassembled WGS sequence"/>
</dbReference>
<gene>
    <name evidence="2" type="ORF">COO20_19925</name>
</gene>
<dbReference type="InterPro" id="IPR015867">
    <property type="entry name" value="N-reg_PII/ATP_PRibTrfase_C"/>
</dbReference>
<reference evidence="2 3" key="1">
    <citation type="submission" date="2017-09" db="EMBL/GenBank/DDBJ databases">
        <title>Biodiversity and function of Thalassospira species in the particle-attached aromatic-hydrocarbon-degrading consortia from the surface seawater of the South China Sea.</title>
        <authorList>
            <person name="Dong C."/>
            <person name="Liu R."/>
            <person name="Shao Z."/>
        </authorList>
    </citation>
    <scope>NUCLEOTIDE SEQUENCE [LARGE SCALE GENOMIC DNA]</scope>
    <source>
        <strain evidence="2 3">CSC1P2</strain>
    </source>
</reference>
<dbReference type="PANTHER" id="PTHR23419:SF8">
    <property type="entry name" value="FI09726P"/>
    <property type="match status" value="1"/>
</dbReference>
<dbReference type="EMBL" id="NWTK01000015">
    <property type="protein sequence ID" value="PKR50711.1"/>
    <property type="molecule type" value="Genomic_DNA"/>
</dbReference>
<comment type="caution">
    <text evidence="2">The sequence shown here is derived from an EMBL/GenBank/DDBJ whole genome shotgun (WGS) entry which is preliminary data.</text>
</comment>
<dbReference type="OrthoDB" id="37622at2"/>